<sequence>MAPSEFKQAPHKILAIPGPIEVTNEVLEANARPPVGHTSPEFIQVFGSSICMTREILYTKYGQVFLIAGSGTLGWDQVSANLVEPGESVLVLHSGYFGDSFRECLETYGAHVDELRADIGASVDLAALAAALRRKTYKAVTFTHVDTSTGVLSDARGIAATVRSISPETLVILDGVCSVASEEIRMDDWDIDVIMTASQKGLGAPPGLSILVASPKAMKVFETRKTPPTSYYASWKKWLPVMRAYETGTPAYFATPPVNLIYAYHASLRQITRSSPAFEERIRIHRQVSARVKAIASQLGLKQVPSDSAHAANGMTAVYYPEGMGASDILPRLAEKGVVVAGGLHKNIKDKYFRIGHMGASAVDPQRGDIDAIARSLKASVEEARAAKGITGSFSAVETGAPRSLASSSDRS</sequence>
<dbReference type="AlphaFoldDB" id="A0A067NTM2"/>
<comment type="cofactor">
    <cofactor evidence="1 8 10">
        <name>pyridoxal 5'-phosphate</name>
        <dbReference type="ChEBI" id="CHEBI:597326"/>
    </cofactor>
</comment>
<evidence type="ECO:0000256" key="6">
    <source>
        <dbReference type="ARBA" id="ARBA00022898"/>
    </source>
</evidence>
<dbReference type="GO" id="GO:0004760">
    <property type="term" value="F:L-serine-pyruvate transaminase activity"/>
    <property type="evidence" value="ECO:0007669"/>
    <property type="project" value="TreeGrafter"/>
</dbReference>
<dbReference type="HOGENOM" id="CLU_027686_5_2_1"/>
<dbReference type="GO" id="GO:0008453">
    <property type="term" value="F:alanine-glyoxylate transaminase activity"/>
    <property type="evidence" value="ECO:0007669"/>
    <property type="project" value="UniProtKB-EC"/>
</dbReference>
<evidence type="ECO:0000256" key="7">
    <source>
        <dbReference type="PIRSR" id="PIRSR000524-1"/>
    </source>
</evidence>
<dbReference type="GO" id="GO:0019265">
    <property type="term" value="P:glycine biosynthetic process, by transamination of glyoxylate"/>
    <property type="evidence" value="ECO:0007669"/>
    <property type="project" value="TreeGrafter"/>
</dbReference>
<dbReference type="Pfam" id="PF00266">
    <property type="entry name" value="Aminotran_5"/>
    <property type="match status" value="1"/>
</dbReference>
<dbReference type="InterPro" id="IPR020578">
    <property type="entry name" value="Aminotrans_V_PyrdxlP_BS"/>
</dbReference>
<evidence type="ECO:0000313" key="12">
    <source>
        <dbReference type="EMBL" id="KDQ26966.1"/>
    </source>
</evidence>
<evidence type="ECO:0000259" key="11">
    <source>
        <dbReference type="Pfam" id="PF00266"/>
    </source>
</evidence>
<comment type="similarity">
    <text evidence="2 9">Belongs to the class-V pyridoxal-phosphate-dependent aminotransferase family.</text>
</comment>
<evidence type="ECO:0000256" key="3">
    <source>
        <dbReference type="ARBA" id="ARBA00013049"/>
    </source>
</evidence>
<evidence type="ECO:0000256" key="8">
    <source>
        <dbReference type="PIRSR" id="PIRSR000524-50"/>
    </source>
</evidence>
<reference evidence="13" key="1">
    <citation type="journal article" date="2014" name="Proc. Natl. Acad. Sci. U.S.A.">
        <title>Extensive sampling of basidiomycete genomes demonstrates inadequacy of the white-rot/brown-rot paradigm for wood decay fungi.</title>
        <authorList>
            <person name="Riley R."/>
            <person name="Salamov A.A."/>
            <person name="Brown D.W."/>
            <person name="Nagy L.G."/>
            <person name="Floudas D."/>
            <person name="Held B.W."/>
            <person name="Levasseur A."/>
            <person name="Lombard V."/>
            <person name="Morin E."/>
            <person name="Otillar R."/>
            <person name="Lindquist E.A."/>
            <person name="Sun H."/>
            <person name="LaButti K.M."/>
            <person name="Schmutz J."/>
            <person name="Jabbour D."/>
            <person name="Luo H."/>
            <person name="Baker S.E."/>
            <person name="Pisabarro A.G."/>
            <person name="Walton J.D."/>
            <person name="Blanchette R.A."/>
            <person name="Henrissat B."/>
            <person name="Martin F."/>
            <person name="Cullen D."/>
            <person name="Hibbett D.S."/>
            <person name="Grigoriev I.V."/>
        </authorList>
    </citation>
    <scope>NUCLEOTIDE SEQUENCE [LARGE SCALE GENOMIC DNA]</scope>
    <source>
        <strain evidence="13">PC15</strain>
    </source>
</reference>
<evidence type="ECO:0000313" key="13">
    <source>
        <dbReference type="Proteomes" id="UP000027073"/>
    </source>
</evidence>
<feature type="modified residue" description="N6-(pyridoxal phosphate)lysine" evidence="8">
    <location>
        <position position="200"/>
    </location>
</feature>
<dbReference type="InParanoid" id="A0A067NTM2"/>
<dbReference type="InterPro" id="IPR000192">
    <property type="entry name" value="Aminotrans_V_dom"/>
</dbReference>
<evidence type="ECO:0000256" key="5">
    <source>
        <dbReference type="ARBA" id="ARBA00022679"/>
    </source>
</evidence>
<dbReference type="STRING" id="1137138.A0A067NTM2"/>
<feature type="binding site" evidence="7">
    <location>
        <position position="354"/>
    </location>
    <ligand>
        <name>substrate</name>
    </ligand>
</feature>
<dbReference type="InterPro" id="IPR015422">
    <property type="entry name" value="PyrdxlP-dep_Trfase_small"/>
</dbReference>
<dbReference type="SUPFAM" id="SSF53383">
    <property type="entry name" value="PLP-dependent transferases"/>
    <property type="match status" value="1"/>
</dbReference>
<dbReference type="Gene3D" id="3.90.1150.10">
    <property type="entry name" value="Aspartate Aminotransferase, domain 1"/>
    <property type="match status" value="1"/>
</dbReference>
<dbReference type="FunFam" id="3.90.1150.10:FF:000049">
    <property type="entry name" value="Alanine-glyoxylate aminotransferase 1"/>
    <property type="match status" value="1"/>
</dbReference>
<dbReference type="GO" id="GO:0005777">
    <property type="term" value="C:peroxisome"/>
    <property type="evidence" value="ECO:0007669"/>
    <property type="project" value="TreeGrafter"/>
</dbReference>
<gene>
    <name evidence="12" type="ORF">PLEOSDRAFT_1105862</name>
</gene>
<organism evidence="12 13">
    <name type="scientific">Pleurotus ostreatus (strain PC15)</name>
    <name type="common">Oyster mushroom</name>
    <dbReference type="NCBI Taxonomy" id="1137138"/>
    <lineage>
        <taxon>Eukaryota</taxon>
        <taxon>Fungi</taxon>
        <taxon>Dikarya</taxon>
        <taxon>Basidiomycota</taxon>
        <taxon>Agaricomycotina</taxon>
        <taxon>Agaricomycetes</taxon>
        <taxon>Agaricomycetidae</taxon>
        <taxon>Agaricales</taxon>
        <taxon>Pleurotineae</taxon>
        <taxon>Pleurotaceae</taxon>
        <taxon>Pleurotus</taxon>
    </lineage>
</organism>
<protein>
    <recommendedName>
        <fullName evidence="3">alanine--glyoxylate transaminase</fullName>
        <ecNumber evidence="3">2.6.1.44</ecNumber>
    </recommendedName>
</protein>
<keyword evidence="4" id="KW-0032">Aminotransferase</keyword>
<name>A0A067NTM2_PLEO1</name>
<dbReference type="InterPro" id="IPR015421">
    <property type="entry name" value="PyrdxlP-dep_Trfase_major"/>
</dbReference>
<keyword evidence="5" id="KW-0808">Transferase</keyword>
<evidence type="ECO:0000256" key="2">
    <source>
        <dbReference type="ARBA" id="ARBA00009236"/>
    </source>
</evidence>
<keyword evidence="6 8" id="KW-0663">Pyridoxal phosphate</keyword>
<dbReference type="FunFam" id="3.40.640.10:FF:000027">
    <property type="entry name" value="Serine--pyruvate aminotransferase, mitochondrial"/>
    <property type="match status" value="1"/>
</dbReference>
<dbReference type="PROSITE" id="PS00595">
    <property type="entry name" value="AA_TRANSFER_CLASS_5"/>
    <property type="match status" value="1"/>
</dbReference>
<accession>A0A067NTM2</accession>
<feature type="domain" description="Aminotransferase class V" evidence="11">
    <location>
        <begin position="68"/>
        <end position="345"/>
    </location>
</feature>
<dbReference type="Gene3D" id="3.40.640.10">
    <property type="entry name" value="Type I PLP-dependent aspartate aminotransferase-like (Major domain)"/>
    <property type="match status" value="1"/>
</dbReference>
<dbReference type="PANTHER" id="PTHR21152:SF24">
    <property type="entry name" value="ALANINE--GLYOXYLATE AMINOTRANSFERASE 1"/>
    <property type="match status" value="1"/>
</dbReference>
<proteinExistence type="inferred from homology"/>
<dbReference type="EMBL" id="KL198009">
    <property type="protein sequence ID" value="KDQ26966.1"/>
    <property type="molecule type" value="Genomic_DNA"/>
</dbReference>
<dbReference type="VEuPathDB" id="FungiDB:PLEOSDRAFT_1105862"/>
<dbReference type="InterPro" id="IPR024169">
    <property type="entry name" value="SP_NH2Trfase/AEP_transaminase"/>
</dbReference>
<dbReference type="Proteomes" id="UP000027073">
    <property type="component" value="Unassembled WGS sequence"/>
</dbReference>
<dbReference type="PANTHER" id="PTHR21152">
    <property type="entry name" value="AMINOTRANSFERASE CLASS V"/>
    <property type="match status" value="1"/>
</dbReference>
<evidence type="ECO:0000256" key="4">
    <source>
        <dbReference type="ARBA" id="ARBA00022576"/>
    </source>
</evidence>
<evidence type="ECO:0000256" key="9">
    <source>
        <dbReference type="RuleBase" id="RU004075"/>
    </source>
</evidence>
<dbReference type="OrthoDB" id="7403325at2759"/>
<evidence type="ECO:0000256" key="10">
    <source>
        <dbReference type="RuleBase" id="RU004504"/>
    </source>
</evidence>
<dbReference type="PIRSF" id="PIRSF000524">
    <property type="entry name" value="SPT"/>
    <property type="match status" value="1"/>
</dbReference>
<evidence type="ECO:0000256" key="1">
    <source>
        <dbReference type="ARBA" id="ARBA00001933"/>
    </source>
</evidence>
<dbReference type="EC" id="2.6.1.44" evidence="3"/>
<dbReference type="InterPro" id="IPR015424">
    <property type="entry name" value="PyrdxlP-dep_Trfase"/>
</dbReference>